<dbReference type="PANTHER" id="PTHR37305">
    <property type="entry name" value="INTEGRAL MEMBRANE PROTEIN-RELATED"/>
    <property type="match status" value="1"/>
</dbReference>
<proteinExistence type="predicted"/>
<feature type="transmembrane region" description="Helical" evidence="2">
    <location>
        <begin position="179"/>
        <end position="202"/>
    </location>
</feature>
<dbReference type="Pfam" id="PF12730">
    <property type="entry name" value="ABC2_membrane_4"/>
    <property type="match status" value="1"/>
</dbReference>
<accession>A0A7W9DSQ2</accession>
<name>A0A7W9DSQ2_9ACTN</name>
<feature type="compositionally biased region" description="Polar residues" evidence="1">
    <location>
        <begin position="25"/>
        <end position="35"/>
    </location>
</feature>
<keyword evidence="2" id="KW-1133">Transmembrane helix</keyword>
<protein>
    <submittedName>
        <fullName evidence="3">ABC-2 type transport system permease protein</fullName>
    </submittedName>
</protein>
<evidence type="ECO:0000313" key="4">
    <source>
        <dbReference type="Proteomes" id="UP000588112"/>
    </source>
</evidence>
<organism evidence="3 4">
    <name type="scientific">Sphaerisporangium krabiense</name>
    <dbReference type="NCBI Taxonomy" id="763782"/>
    <lineage>
        <taxon>Bacteria</taxon>
        <taxon>Bacillati</taxon>
        <taxon>Actinomycetota</taxon>
        <taxon>Actinomycetes</taxon>
        <taxon>Streptosporangiales</taxon>
        <taxon>Streptosporangiaceae</taxon>
        <taxon>Sphaerisporangium</taxon>
    </lineage>
</organism>
<feature type="transmembrane region" description="Helical" evidence="2">
    <location>
        <begin position="84"/>
        <end position="104"/>
    </location>
</feature>
<comment type="caution">
    <text evidence="3">The sequence shown here is derived from an EMBL/GenBank/DDBJ whole genome shotgun (WGS) entry which is preliminary data.</text>
</comment>
<keyword evidence="2" id="KW-0472">Membrane</keyword>
<feature type="compositionally biased region" description="Low complexity" evidence="1">
    <location>
        <begin position="7"/>
        <end position="23"/>
    </location>
</feature>
<feature type="transmembrane region" description="Helical" evidence="2">
    <location>
        <begin position="222"/>
        <end position="244"/>
    </location>
</feature>
<evidence type="ECO:0000256" key="2">
    <source>
        <dbReference type="SAM" id="Phobius"/>
    </source>
</evidence>
<feature type="transmembrane region" description="Helical" evidence="2">
    <location>
        <begin position="124"/>
        <end position="145"/>
    </location>
</feature>
<dbReference type="PANTHER" id="PTHR37305:SF1">
    <property type="entry name" value="MEMBRANE PROTEIN"/>
    <property type="match status" value="1"/>
</dbReference>
<keyword evidence="4" id="KW-1185">Reference proteome</keyword>
<feature type="region of interest" description="Disordered" evidence="1">
    <location>
        <begin position="1"/>
        <end position="60"/>
    </location>
</feature>
<reference evidence="3 4" key="1">
    <citation type="submission" date="2020-08" db="EMBL/GenBank/DDBJ databases">
        <title>Sequencing the genomes of 1000 actinobacteria strains.</title>
        <authorList>
            <person name="Klenk H.-P."/>
        </authorList>
    </citation>
    <scope>NUCLEOTIDE SEQUENCE [LARGE SCALE GENOMIC DNA]</scope>
    <source>
        <strain evidence="3 4">DSM 45790</strain>
    </source>
</reference>
<keyword evidence="2" id="KW-0812">Transmembrane</keyword>
<gene>
    <name evidence="3" type="ORF">BJ981_005512</name>
</gene>
<dbReference type="Proteomes" id="UP000588112">
    <property type="component" value="Unassembled WGS sequence"/>
</dbReference>
<evidence type="ECO:0000256" key="1">
    <source>
        <dbReference type="SAM" id="MobiDB-lite"/>
    </source>
</evidence>
<feature type="transmembrane region" description="Helical" evidence="2">
    <location>
        <begin position="302"/>
        <end position="322"/>
    </location>
</feature>
<dbReference type="RefSeq" id="WP_184615185.1">
    <property type="nucleotide sequence ID" value="NZ_BOOS01000031.1"/>
</dbReference>
<evidence type="ECO:0000313" key="3">
    <source>
        <dbReference type="EMBL" id="MBB5629813.1"/>
    </source>
</evidence>
<dbReference type="EMBL" id="JACHBR010000001">
    <property type="protein sequence ID" value="MBB5629813.1"/>
    <property type="molecule type" value="Genomic_DNA"/>
</dbReference>
<feature type="transmembrane region" description="Helical" evidence="2">
    <location>
        <begin position="251"/>
        <end position="272"/>
    </location>
</feature>
<dbReference type="AlphaFoldDB" id="A0A7W9DSQ2"/>
<sequence length="332" mass="33108">MSTVDTARGTAAAGPAAGDPEPGSVTPSGTDSPTPSAEYAAGSVTPSAGGHAAGPKGGASWAGRSGLRLLRSEVRLTFRRPRNLAMLAALATVPVVIGVVLRLVGRDEDAPGLVTQVAGNGLMLTFLSLSLLTALLLPLAVGVVAGESVAGEAGAGTLRYLLTAPAGRARLLGVKAANVAVFALAACAVVAVSGLVTGLVLFPVGPVTLLSGTTVPLAEGLLRVLIVIGYAAAGMAAFGIVGLAVSTLTEVPIGAVAATVVTVVFSQVAGAIPQLEPVRPYLLTSWWSTFDGALRDPVATDVMGQGLLVFAAYAFVFGAIAWGRFSGRDVTS</sequence>